<reference evidence="4 5" key="1">
    <citation type="submission" date="2024-09" db="EMBL/GenBank/DDBJ databases">
        <authorList>
            <person name="Lee S.D."/>
        </authorList>
    </citation>
    <scope>NUCLEOTIDE SEQUENCE [LARGE SCALE GENOMIC DNA]</scope>
    <source>
        <strain evidence="4 5">N8-3</strain>
    </source>
</reference>
<dbReference type="Gene3D" id="3.30.565.10">
    <property type="entry name" value="Histidine kinase-like ATPase, C-terminal domain"/>
    <property type="match status" value="1"/>
</dbReference>
<dbReference type="CDD" id="cd16936">
    <property type="entry name" value="HATPase_RsbW-like"/>
    <property type="match status" value="1"/>
</dbReference>
<dbReference type="InterPro" id="IPR036890">
    <property type="entry name" value="HATPase_C_sf"/>
</dbReference>
<keyword evidence="5" id="KW-1185">Reference proteome</keyword>
<dbReference type="GO" id="GO:0005524">
    <property type="term" value="F:ATP binding"/>
    <property type="evidence" value="ECO:0007669"/>
    <property type="project" value="UniProtKB-KW"/>
</dbReference>
<dbReference type="InterPro" id="IPR003594">
    <property type="entry name" value="HATPase_dom"/>
</dbReference>
<evidence type="ECO:0000256" key="2">
    <source>
        <dbReference type="SAM" id="MobiDB-lite"/>
    </source>
</evidence>
<feature type="region of interest" description="Disordered" evidence="2">
    <location>
        <begin position="134"/>
        <end position="172"/>
    </location>
</feature>
<evidence type="ECO:0000313" key="5">
    <source>
        <dbReference type="Proteomes" id="UP001592531"/>
    </source>
</evidence>
<keyword evidence="1" id="KW-0723">Serine/threonine-protein kinase</keyword>
<evidence type="ECO:0000259" key="3">
    <source>
        <dbReference type="Pfam" id="PF13581"/>
    </source>
</evidence>
<keyword evidence="1" id="KW-0418">Kinase</keyword>
<evidence type="ECO:0000313" key="4">
    <source>
        <dbReference type="EMBL" id="MFC1417377.1"/>
    </source>
</evidence>
<gene>
    <name evidence="4" type="ORF">ACEZDE_12050</name>
</gene>
<protein>
    <submittedName>
        <fullName evidence="4">ATP-binding protein</fullName>
    </submittedName>
</protein>
<dbReference type="SUPFAM" id="SSF55874">
    <property type="entry name" value="ATPase domain of HSP90 chaperone/DNA topoisomerase II/histidine kinase"/>
    <property type="match status" value="1"/>
</dbReference>
<keyword evidence="4" id="KW-0067">ATP-binding</keyword>
<dbReference type="RefSeq" id="WP_380535436.1">
    <property type="nucleotide sequence ID" value="NZ_JBHFAB010000007.1"/>
</dbReference>
<feature type="domain" description="Histidine kinase/HSP90-like ATPase" evidence="3">
    <location>
        <begin position="13"/>
        <end position="121"/>
    </location>
</feature>
<accession>A0ABV6VUJ1</accession>
<dbReference type="InterPro" id="IPR050267">
    <property type="entry name" value="Anti-sigma-factor_SerPK"/>
</dbReference>
<keyword evidence="1" id="KW-0808">Transferase</keyword>
<sequence length="172" mass="18212">MNNRRAWAAIASFPPHPQNVRHARRITRTALAAWGAPDLIDSAEMLVSELVTNAFQYGRGPVDLTLALTGRSLRIAVTDEGTSLPVPREADADAQGGRGLAIVELLAESWEVVVRLTGKTVSCVLVLQPSAPDPQWIGPAEEAEPVRAGAGRGVGAGAARRRRVRPSGEPGV</sequence>
<dbReference type="PANTHER" id="PTHR35526">
    <property type="entry name" value="ANTI-SIGMA-F FACTOR RSBW-RELATED"/>
    <property type="match status" value="1"/>
</dbReference>
<dbReference type="Pfam" id="PF13581">
    <property type="entry name" value="HATPase_c_2"/>
    <property type="match status" value="1"/>
</dbReference>
<dbReference type="PANTHER" id="PTHR35526:SF3">
    <property type="entry name" value="ANTI-SIGMA-F FACTOR RSBW"/>
    <property type="match status" value="1"/>
</dbReference>
<proteinExistence type="predicted"/>
<comment type="caution">
    <text evidence="4">The sequence shown here is derived from an EMBL/GenBank/DDBJ whole genome shotgun (WGS) entry which is preliminary data.</text>
</comment>
<name>A0ABV6VUJ1_9ACTN</name>
<keyword evidence="4" id="KW-0547">Nucleotide-binding</keyword>
<dbReference type="EMBL" id="JBHFAB010000007">
    <property type="protein sequence ID" value="MFC1417377.1"/>
    <property type="molecule type" value="Genomic_DNA"/>
</dbReference>
<organism evidence="4 5">
    <name type="scientific">Streptacidiphilus cavernicola</name>
    <dbReference type="NCBI Taxonomy" id="3342716"/>
    <lineage>
        <taxon>Bacteria</taxon>
        <taxon>Bacillati</taxon>
        <taxon>Actinomycetota</taxon>
        <taxon>Actinomycetes</taxon>
        <taxon>Kitasatosporales</taxon>
        <taxon>Streptomycetaceae</taxon>
        <taxon>Streptacidiphilus</taxon>
    </lineage>
</organism>
<evidence type="ECO:0000256" key="1">
    <source>
        <dbReference type="ARBA" id="ARBA00022527"/>
    </source>
</evidence>
<dbReference type="Proteomes" id="UP001592531">
    <property type="component" value="Unassembled WGS sequence"/>
</dbReference>